<dbReference type="InterPro" id="IPR050469">
    <property type="entry name" value="Diguanylate_Cyclase"/>
</dbReference>
<dbReference type="SUPFAM" id="SSF55073">
    <property type="entry name" value="Nucleotide cyclase"/>
    <property type="match status" value="1"/>
</dbReference>
<evidence type="ECO:0000313" key="3">
    <source>
        <dbReference type="Proteomes" id="UP000637628"/>
    </source>
</evidence>
<organism evidence="2 3">
    <name type="scientific">Paractinoplanes durhamensis</name>
    <dbReference type="NCBI Taxonomy" id="113563"/>
    <lineage>
        <taxon>Bacteria</taxon>
        <taxon>Bacillati</taxon>
        <taxon>Actinomycetota</taxon>
        <taxon>Actinomycetes</taxon>
        <taxon>Micromonosporales</taxon>
        <taxon>Micromonosporaceae</taxon>
        <taxon>Paractinoplanes</taxon>
    </lineage>
</organism>
<proteinExistence type="predicted"/>
<dbReference type="EMBL" id="BOML01000089">
    <property type="protein sequence ID" value="GIE07786.1"/>
    <property type="molecule type" value="Genomic_DNA"/>
</dbReference>
<dbReference type="Pfam" id="PF00990">
    <property type="entry name" value="GGDEF"/>
    <property type="match status" value="1"/>
</dbReference>
<dbReference type="RefSeq" id="WP_203735620.1">
    <property type="nucleotide sequence ID" value="NZ_BAAATX010000047.1"/>
</dbReference>
<accession>A0ABQ3ZDA0</accession>
<dbReference type="NCBIfam" id="TIGR00254">
    <property type="entry name" value="GGDEF"/>
    <property type="match status" value="1"/>
</dbReference>
<dbReference type="PANTHER" id="PTHR45138:SF9">
    <property type="entry name" value="DIGUANYLATE CYCLASE DGCM-RELATED"/>
    <property type="match status" value="1"/>
</dbReference>
<dbReference type="SMART" id="SM00267">
    <property type="entry name" value="GGDEF"/>
    <property type="match status" value="1"/>
</dbReference>
<reference evidence="2 3" key="1">
    <citation type="submission" date="2021-01" db="EMBL/GenBank/DDBJ databases">
        <title>Whole genome shotgun sequence of Actinoplanes durhamensis NBRC 14914.</title>
        <authorList>
            <person name="Komaki H."/>
            <person name="Tamura T."/>
        </authorList>
    </citation>
    <scope>NUCLEOTIDE SEQUENCE [LARGE SCALE GENOMIC DNA]</scope>
    <source>
        <strain evidence="2 3">NBRC 14914</strain>
    </source>
</reference>
<dbReference type="PROSITE" id="PS50887">
    <property type="entry name" value="GGDEF"/>
    <property type="match status" value="1"/>
</dbReference>
<dbReference type="InterPro" id="IPR043128">
    <property type="entry name" value="Rev_trsase/Diguanyl_cyclase"/>
</dbReference>
<dbReference type="InterPro" id="IPR000160">
    <property type="entry name" value="GGDEF_dom"/>
</dbReference>
<evidence type="ECO:0000259" key="1">
    <source>
        <dbReference type="PROSITE" id="PS50887"/>
    </source>
</evidence>
<protein>
    <recommendedName>
        <fullName evidence="1">GGDEF domain-containing protein</fullName>
    </recommendedName>
</protein>
<dbReference type="Proteomes" id="UP000637628">
    <property type="component" value="Unassembled WGS sequence"/>
</dbReference>
<feature type="domain" description="GGDEF" evidence="1">
    <location>
        <begin position="382"/>
        <end position="519"/>
    </location>
</feature>
<evidence type="ECO:0000313" key="2">
    <source>
        <dbReference type="EMBL" id="GIE07786.1"/>
    </source>
</evidence>
<comment type="caution">
    <text evidence="2">The sequence shown here is derived from an EMBL/GenBank/DDBJ whole genome shotgun (WGS) entry which is preliminary data.</text>
</comment>
<dbReference type="CDD" id="cd01949">
    <property type="entry name" value="GGDEF"/>
    <property type="match status" value="1"/>
</dbReference>
<dbReference type="InterPro" id="IPR011990">
    <property type="entry name" value="TPR-like_helical_dom_sf"/>
</dbReference>
<dbReference type="SUPFAM" id="SSF48452">
    <property type="entry name" value="TPR-like"/>
    <property type="match status" value="1"/>
</dbReference>
<name>A0ABQ3ZDA0_9ACTN</name>
<dbReference type="PANTHER" id="PTHR45138">
    <property type="entry name" value="REGULATORY COMPONENTS OF SENSORY TRANSDUCTION SYSTEM"/>
    <property type="match status" value="1"/>
</dbReference>
<keyword evidence="3" id="KW-1185">Reference proteome</keyword>
<dbReference type="Gene3D" id="3.30.70.270">
    <property type="match status" value="1"/>
</dbReference>
<dbReference type="InterPro" id="IPR029787">
    <property type="entry name" value="Nucleotide_cyclase"/>
</dbReference>
<gene>
    <name evidence="2" type="ORF">Adu01nite_91360</name>
</gene>
<dbReference type="Gene3D" id="1.25.40.10">
    <property type="entry name" value="Tetratricopeptide repeat domain"/>
    <property type="match status" value="2"/>
</dbReference>
<sequence>MDGHAIGLSSAVSAMEESFVLDQQAAAVLAAEAEETGRAVRNVELELRGQALVADVLLRQAETTGEATRILRTLEYRAAEHQLIMLQARVHRLLSRVAANMGDYADQLDHALRGLQLLPAHASPRIRIMHLMALAEALFRTRSTESAVRRYQEAEQVALAAGDTLFCSYVVNDMAYCLYAAGQAQRAESAMIRLLALLESEGSQPLPAMLDTLARIQLAQRHTEDAIQTAKRLVACNQSDTDYPEGPAEAALTMAAAYHQAGALTDAQTALDRARELSAGPELARVQANVLREQAELHATSGDFPAAFAAYKAYHEASEQLSSREREAQARIRHAAFETAEARRDAENFREQSLRDALTGLRNRRHVDAQLPALLTTATAAQPLAVAIVDVDHFKRINDTWSHEIGDQVLIAIAGLLGPAVPAEGVGVGGFTARLGGEEFLVVIAGLAEADVLDRLEKLRLAVECYPWQLLTGDLPVTVSIGVAGGWHPARSTDVLGDADRNLYAAKRSGRNRLCGQLTRTTVRSTTD</sequence>